<dbReference type="EnsemblPlants" id="OPUNC04G26320.2">
    <property type="protein sequence ID" value="OPUNC04G26320.2"/>
    <property type="gene ID" value="OPUNC04G26320"/>
</dbReference>
<dbReference type="Proteomes" id="UP000026962">
    <property type="component" value="Chromosome 4"/>
</dbReference>
<dbReference type="Gramene" id="OPUNC04G26320.2">
    <property type="protein sequence ID" value="OPUNC04G26320.2"/>
    <property type="gene ID" value="OPUNC04G26320"/>
</dbReference>
<organism evidence="1">
    <name type="scientific">Oryza punctata</name>
    <name type="common">Red rice</name>
    <dbReference type="NCBI Taxonomy" id="4537"/>
    <lineage>
        <taxon>Eukaryota</taxon>
        <taxon>Viridiplantae</taxon>
        <taxon>Streptophyta</taxon>
        <taxon>Embryophyta</taxon>
        <taxon>Tracheophyta</taxon>
        <taxon>Spermatophyta</taxon>
        <taxon>Magnoliopsida</taxon>
        <taxon>Liliopsida</taxon>
        <taxon>Poales</taxon>
        <taxon>Poaceae</taxon>
        <taxon>BOP clade</taxon>
        <taxon>Oryzoideae</taxon>
        <taxon>Oryzeae</taxon>
        <taxon>Oryzinae</taxon>
        <taxon>Oryza</taxon>
    </lineage>
</organism>
<name>A0A0E0KWH1_ORYPU</name>
<accession>A0A0E0KWH1</accession>
<dbReference type="HOGENOM" id="CLU_1734453_0_0_1"/>
<keyword evidence="2" id="KW-1185">Reference proteome</keyword>
<reference evidence="1" key="2">
    <citation type="submission" date="2018-05" db="EMBL/GenBank/DDBJ databases">
        <title>OpunRS2 (Oryza punctata Reference Sequence Version 2).</title>
        <authorList>
            <person name="Zhang J."/>
            <person name="Kudrna D."/>
            <person name="Lee S."/>
            <person name="Talag J."/>
            <person name="Welchert J."/>
            <person name="Wing R.A."/>
        </authorList>
    </citation>
    <scope>NUCLEOTIDE SEQUENCE [LARGE SCALE GENOMIC DNA]</scope>
</reference>
<dbReference type="AlphaFoldDB" id="A0A0E0KWH1"/>
<proteinExistence type="predicted"/>
<evidence type="ECO:0000313" key="1">
    <source>
        <dbReference type="EnsemblPlants" id="OPUNC04G26320.2"/>
    </source>
</evidence>
<protein>
    <submittedName>
        <fullName evidence="1">Uncharacterized protein</fullName>
    </submittedName>
</protein>
<reference evidence="1" key="1">
    <citation type="submission" date="2015-04" db="UniProtKB">
        <authorList>
            <consortium name="EnsemblPlants"/>
        </authorList>
    </citation>
    <scope>IDENTIFICATION</scope>
</reference>
<evidence type="ECO:0000313" key="2">
    <source>
        <dbReference type="Proteomes" id="UP000026962"/>
    </source>
</evidence>
<sequence>MVSRPRLITGNGRGGSGGTPLCWLAMYKLPATAGMPLFYLLRRAENRQTQDRSLHCTATSENTGCLQHSTDSQEFIGSAESAAAERLKAAWHIANWAAGKSPAHRPSWIGQINIGAFRAILSRSRQLAPPHLAYAHTTQQLLLTYLVVVHA</sequence>